<accession>A0A9P5ZKK5</accession>
<dbReference type="PANTHER" id="PTHR46579">
    <property type="entry name" value="F5/8 TYPE C DOMAIN-CONTAINING PROTEIN-RELATED"/>
    <property type="match status" value="1"/>
</dbReference>
<dbReference type="AlphaFoldDB" id="A0A9P5ZKK5"/>
<dbReference type="OrthoDB" id="3248986at2759"/>
<evidence type="ECO:0000313" key="2">
    <source>
        <dbReference type="Proteomes" id="UP000807025"/>
    </source>
</evidence>
<gene>
    <name evidence="1" type="ORF">BDN71DRAFT_1358618</name>
</gene>
<name>A0A9P5ZKK5_PLEER</name>
<feature type="non-terminal residue" evidence="1">
    <location>
        <position position="1"/>
    </location>
</feature>
<comment type="caution">
    <text evidence="1">The sequence shown here is derived from an EMBL/GenBank/DDBJ whole genome shotgun (WGS) entry which is preliminary data.</text>
</comment>
<feature type="non-terminal residue" evidence="1">
    <location>
        <position position="742"/>
    </location>
</feature>
<evidence type="ECO:0008006" key="3">
    <source>
        <dbReference type="Google" id="ProtNLM"/>
    </source>
</evidence>
<dbReference type="PANTHER" id="PTHR46579:SF1">
    <property type="entry name" value="F5_8 TYPE C DOMAIN-CONTAINING PROTEIN"/>
    <property type="match status" value="1"/>
</dbReference>
<reference evidence="1" key="1">
    <citation type="submission" date="2020-11" db="EMBL/GenBank/DDBJ databases">
        <authorList>
            <consortium name="DOE Joint Genome Institute"/>
            <person name="Ahrendt S."/>
            <person name="Riley R."/>
            <person name="Andreopoulos W."/>
            <person name="Labutti K."/>
            <person name="Pangilinan J."/>
            <person name="Ruiz-Duenas F.J."/>
            <person name="Barrasa J.M."/>
            <person name="Sanchez-Garcia M."/>
            <person name="Camarero S."/>
            <person name="Miyauchi S."/>
            <person name="Serrano A."/>
            <person name="Linde D."/>
            <person name="Babiker R."/>
            <person name="Drula E."/>
            <person name="Ayuso-Fernandez I."/>
            <person name="Pacheco R."/>
            <person name="Padilla G."/>
            <person name="Ferreira P."/>
            <person name="Barriuso J."/>
            <person name="Kellner H."/>
            <person name="Castanera R."/>
            <person name="Alfaro M."/>
            <person name="Ramirez L."/>
            <person name="Pisabarro A.G."/>
            <person name="Kuo A."/>
            <person name="Tritt A."/>
            <person name="Lipzen A."/>
            <person name="He G."/>
            <person name="Yan M."/>
            <person name="Ng V."/>
            <person name="Cullen D."/>
            <person name="Martin F."/>
            <person name="Rosso M.-N."/>
            <person name="Henrissat B."/>
            <person name="Hibbett D."/>
            <person name="Martinez A.T."/>
            <person name="Grigoriev I.V."/>
        </authorList>
    </citation>
    <scope>NUCLEOTIDE SEQUENCE</scope>
    <source>
        <strain evidence="1">ATCC 90797</strain>
    </source>
</reference>
<keyword evidence="2" id="KW-1185">Reference proteome</keyword>
<organism evidence="1 2">
    <name type="scientific">Pleurotus eryngii</name>
    <name type="common">Boletus of the steppes</name>
    <dbReference type="NCBI Taxonomy" id="5323"/>
    <lineage>
        <taxon>Eukaryota</taxon>
        <taxon>Fungi</taxon>
        <taxon>Dikarya</taxon>
        <taxon>Basidiomycota</taxon>
        <taxon>Agaricomycotina</taxon>
        <taxon>Agaricomycetes</taxon>
        <taxon>Agaricomycetidae</taxon>
        <taxon>Agaricales</taxon>
        <taxon>Pleurotineae</taxon>
        <taxon>Pleurotaceae</taxon>
        <taxon>Pleurotus</taxon>
    </lineage>
</organism>
<dbReference type="Proteomes" id="UP000807025">
    <property type="component" value="Unassembled WGS sequence"/>
</dbReference>
<dbReference type="EMBL" id="MU154772">
    <property type="protein sequence ID" value="KAF9487501.1"/>
    <property type="molecule type" value="Genomic_DNA"/>
</dbReference>
<protein>
    <recommendedName>
        <fullName evidence="3">DUF4218 domain-containing protein</fullName>
    </recommendedName>
</protein>
<proteinExistence type="predicted"/>
<sequence length="742" mass="84742">VYLVGVVPGPDAPSTSEINHYLRPLINDLIDLWHHGLFLMHTPTHPHGLLIRCALVPIVCDLPTARQISGFGQANCGDQCHECKLQLLKMEDLDYWAWPRRNNQEHRTLAKEWLNKLTENAREKHFKLNHVRWSELLRLPYWDPTKHVVIDSMHGFYLGILQRHCREIWGMATDVDDGEGVTFDTTTEGPNELQLAAARRILREGSKADLATCPADVLRQLSREEGLRYAKKLVKDQLVQQLLDYVSRVAQCWFNDKGEPVDTNGVIQQRADTTADVARQLYESGTKTFMQKHLDLVHARAICAILGIHIAGESSLKSVTDIIQKAENGIVDEQERLLKGKKTPNRYSGRQSRVLGRDTLHEVTQDMERTQLPIWVSRGPKHPGTAKQGRLKADEWKSFCLIHLPITLVRLWSSSGEDMSRQRKVLSNFMDLVEAIRLSSLRNITSAQITQYEKYIHRYLRKLLDLYPGTSIAPYQHLSLHFGEHLWRWGPTHSWRCFTFERFNGLMQSVQTNSKFGELEKTIFTKFCEGQRLRALFNGSTLPPSVQGFVDRLSVQHSSNIRSTFMQDNLEFGEDSDSISLANSPTKPLPPHLFTLLLHHLQREDPTMAEGHIPNRVLIRRGVQHLGKSFQAKRPGDSHIIFDGRDGQSAGKIGMIFTHQRRTAAGRLVTETFTQVHALKPLREEFHLQDPFRRLPGGGRLFHNDFGEEQLIPLSGIICHFAYMEMDIIGIPGICIHVLPLD</sequence>
<evidence type="ECO:0000313" key="1">
    <source>
        <dbReference type="EMBL" id="KAF9487501.1"/>
    </source>
</evidence>